<dbReference type="Proteomes" id="UP001368500">
    <property type="component" value="Unassembled WGS sequence"/>
</dbReference>
<evidence type="ECO:0000313" key="7">
    <source>
        <dbReference type="EMBL" id="MEK8026710.1"/>
    </source>
</evidence>
<dbReference type="InterPro" id="IPR050330">
    <property type="entry name" value="Bact_OuterMem_StrucFunc"/>
</dbReference>
<dbReference type="InterPro" id="IPR006665">
    <property type="entry name" value="OmpA-like"/>
</dbReference>
<proteinExistence type="predicted"/>
<dbReference type="InterPro" id="IPR036737">
    <property type="entry name" value="OmpA-like_sf"/>
</dbReference>
<evidence type="ECO:0000313" key="8">
    <source>
        <dbReference type="Proteomes" id="UP001368500"/>
    </source>
</evidence>
<dbReference type="SUPFAM" id="SSF103088">
    <property type="entry name" value="OmpA-like"/>
    <property type="match status" value="1"/>
</dbReference>
<evidence type="ECO:0000259" key="6">
    <source>
        <dbReference type="PROSITE" id="PS51123"/>
    </source>
</evidence>
<name>A0ABU9B9Y5_9BURK</name>
<dbReference type="RefSeq" id="WP_341374492.1">
    <property type="nucleotide sequence ID" value="NZ_JBBUTF010000009.1"/>
</dbReference>
<evidence type="ECO:0000256" key="1">
    <source>
        <dbReference type="ARBA" id="ARBA00004442"/>
    </source>
</evidence>
<keyword evidence="2 4" id="KW-0472">Membrane</keyword>
<dbReference type="PANTHER" id="PTHR30329">
    <property type="entry name" value="STATOR ELEMENT OF FLAGELLAR MOTOR COMPLEX"/>
    <property type="match status" value="1"/>
</dbReference>
<dbReference type="CDD" id="cd07185">
    <property type="entry name" value="OmpA_C-like"/>
    <property type="match status" value="1"/>
</dbReference>
<sequence>MSETLVSCRREATATTSATAPAALRGRTGLAHRSWRGAALALSAAALLTTGAARAQSPTPEAHGVHAEPPAVVQQDLALLDSLIDGRPMRIDAQPDPAIPIVGPDPTPRAYGVTLSASLIFPHGSDELSASMLAQVEDAVYLMQQPDMADWTVQVVGHADSTGAAAHNDALSLRRAEAARAYMVARGIPAERIVVVAGGQRADDPGLRPSISQALNRRVDLIVHPR</sequence>
<evidence type="ECO:0000256" key="3">
    <source>
        <dbReference type="ARBA" id="ARBA00023237"/>
    </source>
</evidence>
<comment type="caution">
    <text evidence="7">The sequence shown here is derived from an EMBL/GenBank/DDBJ whole genome shotgun (WGS) entry which is preliminary data.</text>
</comment>
<keyword evidence="8" id="KW-1185">Reference proteome</keyword>
<organism evidence="7 8">
    <name type="scientific">Pseudaquabacterium rugosum</name>
    <dbReference type="NCBI Taxonomy" id="2984194"/>
    <lineage>
        <taxon>Bacteria</taxon>
        <taxon>Pseudomonadati</taxon>
        <taxon>Pseudomonadota</taxon>
        <taxon>Betaproteobacteria</taxon>
        <taxon>Burkholderiales</taxon>
        <taxon>Sphaerotilaceae</taxon>
        <taxon>Pseudaquabacterium</taxon>
    </lineage>
</organism>
<dbReference type="PANTHER" id="PTHR30329:SF21">
    <property type="entry name" value="LIPOPROTEIN YIAD-RELATED"/>
    <property type="match status" value="1"/>
</dbReference>
<evidence type="ECO:0000256" key="5">
    <source>
        <dbReference type="SAM" id="MobiDB-lite"/>
    </source>
</evidence>
<dbReference type="EMBL" id="JBBUTF010000009">
    <property type="protein sequence ID" value="MEK8026710.1"/>
    <property type="molecule type" value="Genomic_DNA"/>
</dbReference>
<dbReference type="PROSITE" id="PS51123">
    <property type="entry name" value="OMPA_2"/>
    <property type="match status" value="1"/>
</dbReference>
<dbReference type="InterPro" id="IPR006664">
    <property type="entry name" value="OMP_bac"/>
</dbReference>
<dbReference type="Gene3D" id="3.30.1330.60">
    <property type="entry name" value="OmpA-like domain"/>
    <property type="match status" value="1"/>
</dbReference>
<dbReference type="Pfam" id="PF00691">
    <property type="entry name" value="OmpA"/>
    <property type="match status" value="1"/>
</dbReference>
<dbReference type="PRINTS" id="PR01021">
    <property type="entry name" value="OMPADOMAIN"/>
</dbReference>
<evidence type="ECO:0000256" key="2">
    <source>
        <dbReference type="ARBA" id="ARBA00023136"/>
    </source>
</evidence>
<accession>A0ABU9B9Y5</accession>
<reference evidence="7 8" key="1">
    <citation type="submission" date="2024-04" db="EMBL/GenBank/DDBJ databases">
        <title>Novel species of the genus Ideonella isolated from streams.</title>
        <authorList>
            <person name="Lu H."/>
        </authorList>
    </citation>
    <scope>NUCLEOTIDE SEQUENCE [LARGE SCALE GENOMIC DNA]</scope>
    <source>
        <strain evidence="7 8">BYS139W</strain>
    </source>
</reference>
<feature type="domain" description="OmpA-like" evidence="6">
    <location>
        <begin position="108"/>
        <end position="226"/>
    </location>
</feature>
<evidence type="ECO:0000256" key="4">
    <source>
        <dbReference type="PROSITE-ProRule" id="PRU00473"/>
    </source>
</evidence>
<protein>
    <submittedName>
        <fullName evidence="7">OmpA family protein</fullName>
    </submittedName>
</protein>
<feature type="region of interest" description="Disordered" evidence="5">
    <location>
        <begin position="1"/>
        <end position="20"/>
    </location>
</feature>
<gene>
    <name evidence="7" type="ORF">AACH11_12130</name>
</gene>
<comment type="subcellular location">
    <subcellularLocation>
        <location evidence="1">Cell outer membrane</location>
    </subcellularLocation>
</comment>
<keyword evidence="3" id="KW-0998">Cell outer membrane</keyword>